<dbReference type="SMART" id="SM00220">
    <property type="entry name" value="S_TKc"/>
    <property type="match status" value="2"/>
</dbReference>
<evidence type="ECO:0000256" key="4">
    <source>
        <dbReference type="ARBA" id="ARBA00022527"/>
    </source>
</evidence>
<feature type="region of interest" description="Disordered" evidence="16">
    <location>
        <begin position="1"/>
        <end position="20"/>
    </location>
</feature>
<reference evidence="19" key="1">
    <citation type="journal article" date="2023" name="IScience">
        <title>Live-bearing cockroach genome reveals convergent evolutionary mechanisms linked to viviparity in insects and beyond.</title>
        <authorList>
            <person name="Fouks B."/>
            <person name="Harrison M.C."/>
            <person name="Mikhailova A.A."/>
            <person name="Marchal E."/>
            <person name="English S."/>
            <person name="Carruthers M."/>
            <person name="Jennings E.C."/>
            <person name="Chiamaka E.L."/>
            <person name="Frigard R.A."/>
            <person name="Pippel M."/>
            <person name="Attardo G.M."/>
            <person name="Benoit J.B."/>
            <person name="Bornberg-Bauer E."/>
            <person name="Tobe S.S."/>
        </authorList>
    </citation>
    <scope>NUCLEOTIDE SEQUENCE</scope>
    <source>
        <strain evidence="19">Stay&amp;Tobe</strain>
    </source>
</reference>
<dbReference type="InterPro" id="IPR011009">
    <property type="entry name" value="Kinase-like_dom_sf"/>
</dbReference>
<dbReference type="SUPFAM" id="SSF56112">
    <property type="entry name" value="Protein kinase-like (PK-like)"/>
    <property type="match status" value="2"/>
</dbReference>
<sequence length="625" mass="71063">NHHHNNTHNQSVQNNKDDNETHEFELKEVTKEGHDKADPGQLSCSKFLARDHSERKVVGKDSGTLYAMKVLKKATLKVRDRMRTKTERNILVDVQHPFIVRLHYAFQTEGKLYLILDFLRGGDLFSRLSQEVMFTEEDVKFYLAELALALDHIHSLGIIYRDLKPENILLDADGHISLTDFGLSKLPLDDQKAYSFCGTVEYMAPEVVNRKGHSFAADWWSLGVLMYEMLTGALPFQGPNRKETMTQILKAKLGMPQFLSPEAQALLRALFKRNPANRLGAGPYGVEEIKSHSFFATIDWDKLLKKEIQPPFKPAVSRADDAFYFDKEFTSKTPKDSPGVPPSANAHELFRGFSFIAPCLLEEEKTHNQPVERSTDPLSKLQMYVKPNSVSDEYEIRETIGEGSYSVCKLCVHRATHTEYAVKIIDKSKRDCQEEVEILLRWGYHPNIVTLRDVYEDDRSVYLVMELMRGGELFDRILRHKFFSEREASAVMQVVVSTVQYLHQRGVVHRDLKPSNILYATDTGNPEALRICDFGFAKQLRAENGLLMTPCYTANFVAPEVLKRQGYDAACDIWSLGILLYTMLAGQTPFANGASDSPTEILRRISEGRLDLESGNWVSVSNEAK</sequence>
<keyword evidence="4" id="KW-0723">Serine/threonine-protein kinase</keyword>
<evidence type="ECO:0000256" key="12">
    <source>
        <dbReference type="ARBA" id="ARBA00048679"/>
    </source>
</evidence>
<evidence type="ECO:0000256" key="3">
    <source>
        <dbReference type="ARBA" id="ARBA00012513"/>
    </source>
</evidence>
<keyword evidence="5" id="KW-0597">Phosphoprotein</keyword>
<dbReference type="InterPro" id="IPR017892">
    <property type="entry name" value="Pkinase_C"/>
</dbReference>
<dbReference type="InterPro" id="IPR017441">
    <property type="entry name" value="Protein_kinase_ATP_BS"/>
</dbReference>
<gene>
    <name evidence="19" type="ORF">L9F63_015640</name>
</gene>
<evidence type="ECO:0000256" key="5">
    <source>
        <dbReference type="ARBA" id="ARBA00022553"/>
    </source>
</evidence>
<comment type="catalytic activity">
    <reaction evidence="12">
        <text>L-seryl-[protein] + ATP = O-phospho-L-seryl-[protein] + ADP + H(+)</text>
        <dbReference type="Rhea" id="RHEA:17989"/>
        <dbReference type="Rhea" id="RHEA-COMP:9863"/>
        <dbReference type="Rhea" id="RHEA-COMP:11604"/>
        <dbReference type="ChEBI" id="CHEBI:15378"/>
        <dbReference type="ChEBI" id="CHEBI:29999"/>
        <dbReference type="ChEBI" id="CHEBI:30616"/>
        <dbReference type="ChEBI" id="CHEBI:83421"/>
        <dbReference type="ChEBI" id="CHEBI:456216"/>
        <dbReference type="EC" id="2.7.11.1"/>
    </reaction>
</comment>
<evidence type="ECO:0000256" key="1">
    <source>
        <dbReference type="ARBA" id="ARBA00001946"/>
    </source>
</evidence>
<keyword evidence="10 14" id="KW-0067">ATP-binding</keyword>
<evidence type="ECO:0000313" key="19">
    <source>
        <dbReference type="EMBL" id="KAJ9592696.1"/>
    </source>
</evidence>
<dbReference type="AlphaFoldDB" id="A0AAD8A639"/>
<evidence type="ECO:0000313" key="20">
    <source>
        <dbReference type="Proteomes" id="UP001233999"/>
    </source>
</evidence>
<evidence type="ECO:0000256" key="14">
    <source>
        <dbReference type="PIRSR" id="PIRSR000606-51"/>
    </source>
</evidence>
<evidence type="ECO:0000256" key="13">
    <source>
        <dbReference type="PIRSR" id="PIRSR000606-50"/>
    </source>
</evidence>
<dbReference type="SMART" id="SM00133">
    <property type="entry name" value="S_TK_X"/>
    <property type="match status" value="1"/>
</dbReference>
<dbReference type="Proteomes" id="UP001233999">
    <property type="component" value="Unassembled WGS sequence"/>
</dbReference>
<keyword evidence="6" id="KW-0808">Transferase</keyword>
<keyword evidence="20" id="KW-1185">Reference proteome</keyword>
<keyword evidence="8 14" id="KW-0547">Nucleotide-binding</keyword>
<dbReference type="GO" id="GO:0005524">
    <property type="term" value="F:ATP binding"/>
    <property type="evidence" value="ECO:0007669"/>
    <property type="project" value="UniProtKB-UniRule"/>
</dbReference>
<feature type="binding site" evidence="14">
    <location>
        <begin position="400"/>
        <end position="408"/>
    </location>
    <ligand>
        <name>ATP</name>
        <dbReference type="ChEBI" id="CHEBI:30616"/>
    </ligand>
</feature>
<evidence type="ECO:0000256" key="6">
    <source>
        <dbReference type="ARBA" id="ARBA00022679"/>
    </source>
</evidence>
<feature type="binding site" evidence="14 15">
    <location>
        <position position="423"/>
    </location>
    <ligand>
        <name>ATP</name>
        <dbReference type="ChEBI" id="CHEBI:30616"/>
    </ligand>
</feature>
<dbReference type="PANTHER" id="PTHR24351">
    <property type="entry name" value="RIBOSOMAL PROTEIN S6 KINASE"/>
    <property type="match status" value="1"/>
</dbReference>
<feature type="binding site" evidence="14">
    <location>
        <position position="69"/>
    </location>
    <ligand>
        <name>ATP</name>
        <dbReference type="ChEBI" id="CHEBI:30616"/>
    </ligand>
</feature>
<evidence type="ECO:0000256" key="2">
    <source>
        <dbReference type="ARBA" id="ARBA00009804"/>
    </source>
</evidence>
<evidence type="ECO:0000256" key="8">
    <source>
        <dbReference type="ARBA" id="ARBA00022741"/>
    </source>
</evidence>
<dbReference type="EMBL" id="JASPKZ010003814">
    <property type="protein sequence ID" value="KAJ9592696.1"/>
    <property type="molecule type" value="Genomic_DNA"/>
</dbReference>
<organism evidence="19 20">
    <name type="scientific">Diploptera punctata</name>
    <name type="common">Pacific beetle cockroach</name>
    <dbReference type="NCBI Taxonomy" id="6984"/>
    <lineage>
        <taxon>Eukaryota</taxon>
        <taxon>Metazoa</taxon>
        <taxon>Ecdysozoa</taxon>
        <taxon>Arthropoda</taxon>
        <taxon>Hexapoda</taxon>
        <taxon>Insecta</taxon>
        <taxon>Pterygota</taxon>
        <taxon>Neoptera</taxon>
        <taxon>Polyneoptera</taxon>
        <taxon>Dictyoptera</taxon>
        <taxon>Blattodea</taxon>
        <taxon>Blaberoidea</taxon>
        <taxon>Blaberidae</taxon>
        <taxon>Diplopterinae</taxon>
        <taxon>Diploptera</taxon>
    </lineage>
</organism>
<evidence type="ECO:0000256" key="9">
    <source>
        <dbReference type="ARBA" id="ARBA00022777"/>
    </source>
</evidence>
<dbReference type="CDD" id="cd14091">
    <property type="entry name" value="STKc_RSK_C"/>
    <property type="match status" value="1"/>
</dbReference>
<protein>
    <recommendedName>
        <fullName evidence="3">non-specific serine/threonine protein kinase</fullName>
        <ecNumber evidence="3">2.7.11.1</ecNumber>
    </recommendedName>
</protein>
<dbReference type="PROSITE" id="PS00107">
    <property type="entry name" value="PROTEIN_KINASE_ATP"/>
    <property type="match status" value="1"/>
</dbReference>
<dbReference type="PIRSF" id="PIRSF000606">
    <property type="entry name" value="Ribsml_S6_kin_2"/>
    <property type="match status" value="1"/>
</dbReference>
<dbReference type="Gene3D" id="1.10.510.10">
    <property type="entry name" value="Transferase(Phosphotransferase) domain 1"/>
    <property type="match status" value="2"/>
</dbReference>
<dbReference type="Gene3D" id="3.30.200.20">
    <property type="entry name" value="Phosphorylase Kinase, domain 1"/>
    <property type="match status" value="2"/>
</dbReference>
<comment type="catalytic activity">
    <reaction evidence="11">
        <text>L-threonyl-[protein] + ATP = O-phospho-L-threonyl-[protein] + ADP + H(+)</text>
        <dbReference type="Rhea" id="RHEA:46608"/>
        <dbReference type="Rhea" id="RHEA-COMP:11060"/>
        <dbReference type="Rhea" id="RHEA-COMP:11605"/>
        <dbReference type="ChEBI" id="CHEBI:15378"/>
        <dbReference type="ChEBI" id="CHEBI:30013"/>
        <dbReference type="ChEBI" id="CHEBI:30616"/>
        <dbReference type="ChEBI" id="CHEBI:61977"/>
        <dbReference type="ChEBI" id="CHEBI:456216"/>
        <dbReference type="EC" id="2.7.11.1"/>
    </reaction>
</comment>
<feature type="domain" description="Protein kinase" evidence="17">
    <location>
        <begin position="394"/>
        <end position="625"/>
    </location>
</feature>
<feature type="active site" description="Proton acceptor" evidence="13">
    <location>
        <position position="162"/>
    </location>
</feature>
<evidence type="ECO:0000256" key="15">
    <source>
        <dbReference type="PROSITE-ProRule" id="PRU10141"/>
    </source>
</evidence>
<dbReference type="PROSITE" id="PS50011">
    <property type="entry name" value="PROTEIN_KINASE_DOM"/>
    <property type="match status" value="2"/>
</dbReference>
<dbReference type="GO" id="GO:0000287">
    <property type="term" value="F:magnesium ion binding"/>
    <property type="evidence" value="ECO:0007669"/>
    <property type="project" value="InterPro"/>
</dbReference>
<dbReference type="CDD" id="cd05582">
    <property type="entry name" value="STKc_RSK_N"/>
    <property type="match status" value="1"/>
</dbReference>
<dbReference type="GO" id="GO:0035556">
    <property type="term" value="P:intracellular signal transduction"/>
    <property type="evidence" value="ECO:0007669"/>
    <property type="project" value="InterPro"/>
</dbReference>
<dbReference type="InterPro" id="IPR016239">
    <property type="entry name" value="Ribosomal_S6_kinase_II"/>
</dbReference>
<dbReference type="FunFam" id="3.30.200.20:FF:000121">
    <property type="entry name" value="Ribosomal protein S6 kinase"/>
    <property type="match status" value="1"/>
</dbReference>
<evidence type="ECO:0000256" key="7">
    <source>
        <dbReference type="ARBA" id="ARBA00022737"/>
    </source>
</evidence>
<feature type="non-terminal residue" evidence="19">
    <location>
        <position position="1"/>
    </location>
</feature>
<feature type="domain" description="Protein kinase" evidence="17">
    <location>
        <begin position="42"/>
        <end position="295"/>
    </location>
</feature>
<comment type="cofactor">
    <cofactor evidence="1">
        <name>Mg(2+)</name>
        <dbReference type="ChEBI" id="CHEBI:18420"/>
    </cofactor>
</comment>
<keyword evidence="7" id="KW-0677">Repeat</keyword>
<comment type="caution">
    <text evidence="19">The sequence shown here is derived from an EMBL/GenBank/DDBJ whole genome shotgun (WGS) entry which is preliminary data.</text>
</comment>
<accession>A0AAD8A639</accession>
<dbReference type="PROSITE" id="PS51285">
    <property type="entry name" value="AGC_KINASE_CTER"/>
    <property type="match status" value="1"/>
</dbReference>
<evidence type="ECO:0000259" key="18">
    <source>
        <dbReference type="PROSITE" id="PS51285"/>
    </source>
</evidence>
<dbReference type="InterPro" id="IPR008271">
    <property type="entry name" value="Ser/Thr_kinase_AS"/>
</dbReference>
<name>A0AAD8A639_DIPPU</name>
<comment type="similarity">
    <text evidence="2">Belongs to the protein kinase superfamily. AGC Ser/Thr protein kinase family. S6 kinase subfamily.</text>
</comment>
<dbReference type="InterPro" id="IPR000961">
    <property type="entry name" value="AGC-kinase_C"/>
</dbReference>
<dbReference type="Pfam" id="PF00069">
    <property type="entry name" value="Pkinase"/>
    <property type="match status" value="2"/>
</dbReference>
<feature type="non-terminal residue" evidence="19">
    <location>
        <position position="625"/>
    </location>
</feature>
<proteinExistence type="inferred from homology"/>
<dbReference type="InterPro" id="IPR041906">
    <property type="entry name" value="RSK_N"/>
</dbReference>
<feature type="active site" description="Proton acceptor" evidence="13">
    <location>
        <position position="511"/>
    </location>
</feature>
<evidence type="ECO:0000256" key="10">
    <source>
        <dbReference type="ARBA" id="ARBA00022840"/>
    </source>
</evidence>
<evidence type="ECO:0000256" key="11">
    <source>
        <dbReference type="ARBA" id="ARBA00047899"/>
    </source>
</evidence>
<dbReference type="EC" id="2.7.11.1" evidence="3"/>
<dbReference type="FunFam" id="1.10.510.10:FF:000010">
    <property type="entry name" value="Ribosomal protein S6 kinase"/>
    <property type="match status" value="1"/>
</dbReference>
<reference evidence="19" key="2">
    <citation type="submission" date="2023-05" db="EMBL/GenBank/DDBJ databases">
        <authorList>
            <person name="Fouks B."/>
        </authorList>
    </citation>
    <scope>NUCLEOTIDE SEQUENCE</scope>
    <source>
        <strain evidence="19">Stay&amp;Tobe</strain>
        <tissue evidence="19">Testes</tissue>
    </source>
</reference>
<dbReference type="Pfam" id="PF00433">
    <property type="entry name" value="Pkinase_C"/>
    <property type="match status" value="1"/>
</dbReference>
<dbReference type="PROSITE" id="PS00108">
    <property type="entry name" value="PROTEIN_KINASE_ST"/>
    <property type="match status" value="2"/>
</dbReference>
<evidence type="ECO:0000256" key="16">
    <source>
        <dbReference type="SAM" id="MobiDB-lite"/>
    </source>
</evidence>
<dbReference type="FunFam" id="1.10.510.10:FF:001170">
    <property type="entry name" value="Ribosomal protein S6 kinase alpha-1"/>
    <property type="match status" value="1"/>
</dbReference>
<dbReference type="InterPro" id="IPR000719">
    <property type="entry name" value="Prot_kinase_dom"/>
</dbReference>
<feature type="domain" description="AGC-kinase C-terminal" evidence="18">
    <location>
        <begin position="296"/>
        <end position="365"/>
    </location>
</feature>
<dbReference type="GO" id="GO:0004674">
    <property type="term" value="F:protein serine/threonine kinase activity"/>
    <property type="evidence" value="ECO:0007669"/>
    <property type="project" value="UniProtKB-KW"/>
</dbReference>
<evidence type="ECO:0000259" key="17">
    <source>
        <dbReference type="PROSITE" id="PS50011"/>
    </source>
</evidence>
<keyword evidence="9" id="KW-0418">Kinase</keyword>